<dbReference type="PROSITE" id="PS51257">
    <property type="entry name" value="PROKAR_LIPOPROTEIN"/>
    <property type="match status" value="1"/>
</dbReference>
<comment type="caution">
    <text evidence="1">The sequence shown here is derived from an EMBL/GenBank/DDBJ whole genome shotgun (WGS) entry which is preliminary data.</text>
</comment>
<gene>
    <name evidence="1" type="ORF">IEG06_12080</name>
</gene>
<accession>A0ABR8M1S7</accession>
<sequence length="148" mass="16075">MLRSITTLICCFVLVTSCQKNDDGDNNNNFIPDINFDTFDSINTTLPQYNDLQFPGGSIVINGFGYNGIVIYNTGNTYYAFEITDPNHVPSGCSILNVEGTIATCNCEDGNSYSIAGGGVPFDGTTGQYSLKPYFVETNGNVIRVYSN</sequence>
<dbReference type="EMBL" id="JACXXH010000006">
    <property type="protein sequence ID" value="MBD3864192.1"/>
    <property type="molecule type" value="Genomic_DNA"/>
</dbReference>
<organism evidence="1 2">
    <name type="scientific">Olleya marilimosa</name>
    <dbReference type="NCBI Taxonomy" id="272164"/>
    <lineage>
        <taxon>Bacteria</taxon>
        <taxon>Pseudomonadati</taxon>
        <taxon>Bacteroidota</taxon>
        <taxon>Flavobacteriia</taxon>
        <taxon>Flavobacteriales</taxon>
        <taxon>Flavobacteriaceae</taxon>
    </lineage>
</organism>
<reference evidence="1 2" key="1">
    <citation type="submission" date="2020-09" db="EMBL/GenBank/DDBJ databases">
        <title>Bacillus nautilus sp. nov., Chryseoglobus crepusculi sp. nov, and Psychrobacter noctis sp. nov., isolated from deep-sea sponges from the equatorial Atlantic.</title>
        <authorList>
            <person name="Stennett H.L."/>
            <person name="Williams S.E."/>
        </authorList>
    </citation>
    <scope>NUCLEOTIDE SEQUENCE [LARGE SCALE GENOMIC DNA]</scope>
    <source>
        <strain evidence="1 2">28M-24</strain>
    </source>
</reference>
<dbReference type="RefSeq" id="WP_028283203.1">
    <property type="nucleotide sequence ID" value="NZ_CAXBHU010000005.1"/>
</dbReference>
<evidence type="ECO:0008006" key="3">
    <source>
        <dbReference type="Google" id="ProtNLM"/>
    </source>
</evidence>
<evidence type="ECO:0000313" key="1">
    <source>
        <dbReference type="EMBL" id="MBD3864192.1"/>
    </source>
</evidence>
<proteinExistence type="predicted"/>
<protein>
    <recommendedName>
        <fullName evidence="3">Rieske domain-containing protein</fullName>
    </recommendedName>
</protein>
<dbReference type="Proteomes" id="UP000627521">
    <property type="component" value="Unassembled WGS sequence"/>
</dbReference>
<evidence type="ECO:0000313" key="2">
    <source>
        <dbReference type="Proteomes" id="UP000627521"/>
    </source>
</evidence>
<name>A0ABR8M1S7_9FLAO</name>
<keyword evidence="2" id="KW-1185">Reference proteome</keyword>